<dbReference type="RefSeq" id="WP_180702722.1">
    <property type="nucleotide sequence ID" value="NZ_LN555523.1"/>
</dbReference>
<dbReference type="PROSITE" id="PS50943">
    <property type="entry name" value="HTH_CROC1"/>
    <property type="match status" value="1"/>
</dbReference>
<dbReference type="CDD" id="cd00093">
    <property type="entry name" value="HTH_XRE"/>
    <property type="match status" value="1"/>
</dbReference>
<reference evidence="2 3" key="1">
    <citation type="submission" date="2014-04" db="EMBL/GenBank/DDBJ databases">
        <authorList>
            <person name="Hornung B.V."/>
        </authorList>
    </citation>
    <scope>NUCLEOTIDE SEQUENCE [LARGE SCALE GENOMIC DNA]</scope>
    <source>
        <strain evidence="2 3">CRIB</strain>
    </source>
</reference>
<dbReference type="EMBL" id="LN555523">
    <property type="protein sequence ID" value="CED92956.1"/>
    <property type="molecule type" value="Genomic_DNA"/>
</dbReference>
<organism evidence="2 3">
    <name type="scientific">Romboutsia ilealis</name>
    <dbReference type="NCBI Taxonomy" id="1115758"/>
    <lineage>
        <taxon>Bacteria</taxon>
        <taxon>Bacillati</taxon>
        <taxon>Bacillota</taxon>
        <taxon>Clostridia</taxon>
        <taxon>Peptostreptococcales</taxon>
        <taxon>Peptostreptococcaceae</taxon>
        <taxon>Romboutsia</taxon>
    </lineage>
</organism>
<dbReference type="AlphaFoldDB" id="A0A1V1HYC6"/>
<sequence length="164" mass="19351">MAIGDNIKRYRKINKMTQTELANKLNKSLRTIQKYESNEITPPPSVVRFISDIFNIDMNKLLDIEDDVYDDLLSEYIDQRLSKMSIDDIITLKNQQLYENELENKEYLYDKLEPKQLELLYLSKINQLEEFIKIKDKEIESCYKFIDKQGELINKLLSGGTDGK</sequence>
<gene>
    <name evidence="2" type="ORF">CRIB_199</name>
</gene>
<evidence type="ECO:0000259" key="1">
    <source>
        <dbReference type="PROSITE" id="PS50943"/>
    </source>
</evidence>
<evidence type="ECO:0000313" key="2">
    <source>
        <dbReference type="EMBL" id="CED92956.1"/>
    </source>
</evidence>
<accession>A0A1V1HYC6</accession>
<dbReference type="Pfam" id="PF01381">
    <property type="entry name" value="HTH_3"/>
    <property type="match status" value="1"/>
</dbReference>
<feature type="domain" description="HTH cro/C1-type" evidence="1">
    <location>
        <begin position="7"/>
        <end position="61"/>
    </location>
</feature>
<protein>
    <submittedName>
        <fullName evidence="2">Transcriptional regulator</fullName>
    </submittedName>
</protein>
<dbReference type="GO" id="GO:0003677">
    <property type="term" value="F:DNA binding"/>
    <property type="evidence" value="ECO:0007669"/>
    <property type="project" value="InterPro"/>
</dbReference>
<dbReference type="Proteomes" id="UP000245622">
    <property type="component" value="Chromosome 1"/>
</dbReference>
<name>A0A1V1HYC6_9FIRM</name>
<dbReference type="InterPro" id="IPR010982">
    <property type="entry name" value="Lambda_DNA-bd_dom_sf"/>
</dbReference>
<dbReference type="SUPFAM" id="SSF47413">
    <property type="entry name" value="lambda repressor-like DNA-binding domains"/>
    <property type="match status" value="1"/>
</dbReference>
<dbReference type="KEGG" id="ril:CRIB_199"/>
<proteinExistence type="predicted"/>
<dbReference type="Gene3D" id="1.10.260.40">
    <property type="entry name" value="lambda repressor-like DNA-binding domains"/>
    <property type="match status" value="1"/>
</dbReference>
<evidence type="ECO:0000313" key="3">
    <source>
        <dbReference type="Proteomes" id="UP000245622"/>
    </source>
</evidence>
<dbReference type="InterPro" id="IPR001387">
    <property type="entry name" value="Cro/C1-type_HTH"/>
</dbReference>
<dbReference type="GeneID" id="82204381"/>
<keyword evidence="3" id="KW-1185">Reference proteome</keyword>
<dbReference type="SMART" id="SM00530">
    <property type="entry name" value="HTH_XRE"/>
    <property type="match status" value="1"/>
</dbReference>